<dbReference type="Gramene" id="KQL13929">
    <property type="protein sequence ID" value="KQL13929"/>
    <property type="gene ID" value="SETIT_023726mg"/>
</dbReference>
<dbReference type="AlphaFoldDB" id="K3ZB05"/>
<protein>
    <submittedName>
        <fullName evidence="2">Uncharacterized protein</fullName>
    </submittedName>
</protein>
<accession>K3ZB05</accession>
<evidence type="ECO:0000313" key="2">
    <source>
        <dbReference type="EnsemblPlants" id="KQL13929"/>
    </source>
</evidence>
<name>K3ZB05_SETIT</name>
<feature type="region of interest" description="Disordered" evidence="1">
    <location>
        <begin position="86"/>
        <end position="106"/>
    </location>
</feature>
<reference evidence="3" key="1">
    <citation type="journal article" date="2012" name="Nat. Biotechnol.">
        <title>Reference genome sequence of the model plant Setaria.</title>
        <authorList>
            <person name="Bennetzen J.L."/>
            <person name="Schmutz J."/>
            <person name="Wang H."/>
            <person name="Percifield R."/>
            <person name="Hawkins J."/>
            <person name="Pontaroli A.C."/>
            <person name="Estep M."/>
            <person name="Feng L."/>
            <person name="Vaughn J.N."/>
            <person name="Grimwood J."/>
            <person name="Jenkins J."/>
            <person name="Barry K."/>
            <person name="Lindquist E."/>
            <person name="Hellsten U."/>
            <person name="Deshpande S."/>
            <person name="Wang X."/>
            <person name="Wu X."/>
            <person name="Mitros T."/>
            <person name="Triplett J."/>
            <person name="Yang X."/>
            <person name="Ye C.Y."/>
            <person name="Mauro-Herrera M."/>
            <person name="Wang L."/>
            <person name="Li P."/>
            <person name="Sharma M."/>
            <person name="Sharma R."/>
            <person name="Ronald P.C."/>
            <person name="Panaud O."/>
            <person name="Kellogg E.A."/>
            <person name="Brutnell T.P."/>
            <person name="Doust A.N."/>
            <person name="Tuskan G.A."/>
            <person name="Rokhsar D."/>
            <person name="Devos K.M."/>
        </authorList>
    </citation>
    <scope>NUCLEOTIDE SEQUENCE [LARGE SCALE GENOMIC DNA]</scope>
    <source>
        <strain evidence="3">cv. Yugu1</strain>
    </source>
</reference>
<proteinExistence type="predicted"/>
<dbReference type="EnsemblPlants" id="KQL13929">
    <property type="protein sequence ID" value="KQL13929"/>
    <property type="gene ID" value="SETIT_023726mg"/>
</dbReference>
<dbReference type="InParanoid" id="K3ZB05"/>
<organism evidence="2 3">
    <name type="scientific">Setaria italica</name>
    <name type="common">Foxtail millet</name>
    <name type="synonym">Panicum italicum</name>
    <dbReference type="NCBI Taxonomy" id="4555"/>
    <lineage>
        <taxon>Eukaryota</taxon>
        <taxon>Viridiplantae</taxon>
        <taxon>Streptophyta</taxon>
        <taxon>Embryophyta</taxon>
        <taxon>Tracheophyta</taxon>
        <taxon>Spermatophyta</taxon>
        <taxon>Magnoliopsida</taxon>
        <taxon>Liliopsida</taxon>
        <taxon>Poales</taxon>
        <taxon>Poaceae</taxon>
        <taxon>PACMAD clade</taxon>
        <taxon>Panicoideae</taxon>
        <taxon>Panicodae</taxon>
        <taxon>Paniceae</taxon>
        <taxon>Cenchrinae</taxon>
        <taxon>Setaria</taxon>
    </lineage>
</organism>
<dbReference type="Proteomes" id="UP000004995">
    <property type="component" value="Unassembled WGS sequence"/>
</dbReference>
<evidence type="ECO:0000256" key="1">
    <source>
        <dbReference type="SAM" id="MobiDB-lite"/>
    </source>
</evidence>
<dbReference type="EMBL" id="AGNK02001495">
    <property type="status" value="NOT_ANNOTATED_CDS"/>
    <property type="molecule type" value="Genomic_DNA"/>
</dbReference>
<keyword evidence="3" id="KW-1185">Reference proteome</keyword>
<reference evidence="2" key="2">
    <citation type="submission" date="2018-08" db="UniProtKB">
        <authorList>
            <consortium name="EnsemblPlants"/>
        </authorList>
    </citation>
    <scope>IDENTIFICATION</scope>
    <source>
        <strain evidence="2">Yugu1</strain>
    </source>
</reference>
<dbReference type="HOGENOM" id="CLU_2227866_0_0_1"/>
<sequence length="106" mass="11138">MTLPHCHPTTDAPCPSPLRAPCRLARRRVGPLLGYCSGAASRPRQRAASHAQLQAAAIPVRPPAAAPALRIAQQIAACLLASPCHWPPAAPSGRGFAATRSQLRRP</sequence>
<evidence type="ECO:0000313" key="3">
    <source>
        <dbReference type="Proteomes" id="UP000004995"/>
    </source>
</evidence>